<evidence type="ECO:0000313" key="2">
    <source>
        <dbReference type="Proteomes" id="UP001279734"/>
    </source>
</evidence>
<gene>
    <name evidence="1" type="ORF">Nepgr_006718</name>
</gene>
<dbReference type="AlphaFoldDB" id="A0AAD3S5J2"/>
<dbReference type="EMBL" id="BSYO01000005">
    <property type="protein sequence ID" value="GMH04878.1"/>
    <property type="molecule type" value="Genomic_DNA"/>
</dbReference>
<name>A0AAD3S5J2_NEPGR</name>
<accession>A0AAD3S5J2</accession>
<comment type="caution">
    <text evidence="1">The sequence shown here is derived from an EMBL/GenBank/DDBJ whole genome shotgun (WGS) entry which is preliminary data.</text>
</comment>
<evidence type="ECO:0000313" key="1">
    <source>
        <dbReference type="EMBL" id="GMH04878.1"/>
    </source>
</evidence>
<reference evidence="1" key="1">
    <citation type="submission" date="2023-05" db="EMBL/GenBank/DDBJ databases">
        <title>Nepenthes gracilis genome sequencing.</title>
        <authorList>
            <person name="Fukushima K."/>
        </authorList>
    </citation>
    <scope>NUCLEOTIDE SEQUENCE</scope>
    <source>
        <strain evidence="1">SING2019-196</strain>
    </source>
</reference>
<sequence length="181" mass="19805">MERPTGFSKFTLPHYPQIEFHLNRTGMAVATILSPTNQNIHRQESPHNHQANKPHKTLPIWTAAVTTRDTTVALKHEAVPSWDVSDLEDHSMALALKLSNRKVLILPLAKILPVDWAYLIVSLADEVVPSALGVVSDGVSHEVVVESQMGSLLADVSVGECYEDPASKKLDVSWLVSGTAL</sequence>
<protein>
    <submittedName>
        <fullName evidence="1">Uncharacterized protein</fullName>
    </submittedName>
</protein>
<dbReference type="Proteomes" id="UP001279734">
    <property type="component" value="Unassembled WGS sequence"/>
</dbReference>
<keyword evidence="2" id="KW-1185">Reference proteome</keyword>
<organism evidence="1 2">
    <name type="scientific">Nepenthes gracilis</name>
    <name type="common">Slender pitcher plant</name>
    <dbReference type="NCBI Taxonomy" id="150966"/>
    <lineage>
        <taxon>Eukaryota</taxon>
        <taxon>Viridiplantae</taxon>
        <taxon>Streptophyta</taxon>
        <taxon>Embryophyta</taxon>
        <taxon>Tracheophyta</taxon>
        <taxon>Spermatophyta</taxon>
        <taxon>Magnoliopsida</taxon>
        <taxon>eudicotyledons</taxon>
        <taxon>Gunneridae</taxon>
        <taxon>Pentapetalae</taxon>
        <taxon>Caryophyllales</taxon>
        <taxon>Nepenthaceae</taxon>
        <taxon>Nepenthes</taxon>
    </lineage>
</organism>
<proteinExistence type="predicted"/>